<dbReference type="HOGENOM" id="CLU_1205760_0_0_1"/>
<dbReference type="OrthoDB" id="445826at2759"/>
<accession>R7TME2</accession>
<evidence type="ECO:0000313" key="1">
    <source>
        <dbReference type="EMBL" id="ELT94702.1"/>
    </source>
</evidence>
<organism evidence="1">
    <name type="scientific">Capitella teleta</name>
    <name type="common">Polychaete worm</name>
    <dbReference type="NCBI Taxonomy" id="283909"/>
    <lineage>
        <taxon>Eukaryota</taxon>
        <taxon>Metazoa</taxon>
        <taxon>Spiralia</taxon>
        <taxon>Lophotrochozoa</taxon>
        <taxon>Annelida</taxon>
        <taxon>Polychaeta</taxon>
        <taxon>Sedentaria</taxon>
        <taxon>Scolecida</taxon>
        <taxon>Capitellidae</taxon>
        <taxon>Capitella</taxon>
    </lineage>
</organism>
<protein>
    <submittedName>
        <fullName evidence="1 2">Uncharacterized protein</fullName>
    </submittedName>
</protein>
<dbReference type="GO" id="GO:0031012">
    <property type="term" value="C:extracellular matrix"/>
    <property type="evidence" value="ECO:0007669"/>
    <property type="project" value="TreeGrafter"/>
</dbReference>
<keyword evidence="3" id="KW-1185">Reference proteome</keyword>
<evidence type="ECO:0000313" key="3">
    <source>
        <dbReference type="Proteomes" id="UP000014760"/>
    </source>
</evidence>
<name>R7TME2_CAPTE</name>
<dbReference type="PANTHER" id="PTHR33395:SF22">
    <property type="entry name" value="REVERSE TRANSCRIPTASE DOMAIN-CONTAINING PROTEIN"/>
    <property type="match status" value="1"/>
</dbReference>
<evidence type="ECO:0000313" key="2">
    <source>
        <dbReference type="EnsemblMetazoa" id="CapteP209363"/>
    </source>
</evidence>
<dbReference type="EMBL" id="AMQN01012184">
    <property type="status" value="NOT_ANNOTATED_CDS"/>
    <property type="molecule type" value="Genomic_DNA"/>
</dbReference>
<reference evidence="1 3" key="2">
    <citation type="journal article" date="2013" name="Nature">
        <title>Insights into bilaterian evolution from three spiralian genomes.</title>
        <authorList>
            <person name="Simakov O."/>
            <person name="Marletaz F."/>
            <person name="Cho S.J."/>
            <person name="Edsinger-Gonzales E."/>
            <person name="Havlak P."/>
            <person name="Hellsten U."/>
            <person name="Kuo D.H."/>
            <person name="Larsson T."/>
            <person name="Lv J."/>
            <person name="Arendt D."/>
            <person name="Savage R."/>
            <person name="Osoegawa K."/>
            <person name="de Jong P."/>
            <person name="Grimwood J."/>
            <person name="Chapman J.A."/>
            <person name="Shapiro H."/>
            <person name="Aerts A."/>
            <person name="Otillar R.P."/>
            <person name="Terry A.Y."/>
            <person name="Boore J.L."/>
            <person name="Grigoriev I.V."/>
            <person name="Lindberg D.R."/>
            <person name="Seaver E.C."/>
            <person name="Weisblat D.A."/>
            <person name="Putnam N.H."/>
            <person name="Rokhsar D.S."/>
        </authorList>
    </citation>
    <scope>NUCLEOTIDE SEQUENCE</scope>
    <source>
        <strain evidence="1 3">I ESC-2004</strain>
    </source>
</reference>
<gene>
    <name evidence="1" type="ORF">CAPTEDRAFT_209363</name>
</gene>
<dbReference type="STRING" id="283909.R7TME2"/>
<reference evidence="3" key="1">
    <citation type="submission" date="2012-12" db="EMBL/GenBank/DDBJ databases">
        <authorList>
            <person name="Hellsten U."/>
            <person name="Grimwood J."/>
            <person name="Chapman J.A."/>
            <person name="Shapiro H."/>
            <person name="Aerts A."/>
            <person name="Otillar R.P."/>
            <person name="Terry A.Y."/>
            <person name="Boore J.L."/>
            <person name="Simakov O."/>
            <person name="Marletaz F."/>
            <person name="Cho S.-J."/>
            <person name="Edsinger-Gonzales E."/>
            <person name="Havlak P."/>
            <person name="Kuo D.-H."/>
            <person name="Larsson T."/>
            <person name="Lv J."/>
            <person name="Arendt D."/>
            <person name="Savage R."/>
            <person name="Osoegawa K."/>
            <person name="de Jong P."/>
            <person name="Lindberg D.R."/>
            <person name="Seaver E.C."/>
            <person name="Weisblat D.A."/>
            <person name="Putnam N.H."/>
            <person name="Grigoriev I.V."/>
            <person name="Rokhsar D.S."/>
        </authorList>
    </citation>
    <scope>NUCLEOTIDE SEQUENCE</scope>
    <source>
        <strain evidence="3">I ESC-2004</strain>
    </source>
</reference>
<dbReference type="PANTHER" id="PTHR33395">
    <property type="entry name" value="TRANSCRIPTASE, PUTATIVE-RELATED-RELATED"/>
    <property type="match status" value="1"/>
</dbReference>
<dbReference type="GO" id="GO:0007508">
    <property type="term" value="P:larval heart development"/>
    <property type="evidence" value="ECO:0007669"/>
    <property type="project" value="TreeGrafter"/>
</dbReference>
<dbReference type="GO" id="GO:0061343">
    <property type="term" value="P:cell adhesion involved in heart morphogenesis"/>
    <property type="evidence" value="ECO:0007669"/>
    <property type="project" value="TreeGrafter"/>
</dbReference>
<dbReference type="EnsemblMetazoa" id="CapteT209363">
    <property type="protein sequence ID" value="CapteP209363"/>
    <property type="gene ID" value="CapteG209363"/>
</dbReference>
<proteinExistence type="predicted"/>
<sequence>MKTLKSGSGAGWDDVKPSALKEVADLIVVPLTDLINLSLQQGVVPVELKIARVVPIYKAGEKQELVNYRPVSVLPSVSKVYERVVIWAADSATSTTVLHRLQKRVVRVIHKLHPRESTGAYFRLAGIMTISEINRIETAIFAYKWKFSLLPTLFGRFFSLRSDTHSRQTRSAQTFNLIKCRTETRKRSLAFRAAALLNRIYELNVITFSTIMSVKLFKRTMRNAVIDGMF</sequence>
<dbReference type="AlphaFoldDB" id="R7TME2"/>
<dbReference type="Proteomes" id="UP000014760">
    <property type="component" value="Unassembled WGS sequence"/>
</dbReference>
<dbReference type="EMBL" id="KB309354">
    <property type="protein sequence ID" value="ELT94702.1"/>
    <property type="molecule type" value="Genomic_DNA"/>
</dbReference>
<reference evidence="2" key="3">
    <citation type="submission" date="2015-06" db="UniProtKB">
        <authorList>
            <consortium name="EnsemblMetazoa"/>
        </authorList>
    </citation>
    <scope>IDENTIFICATION</scope>
</reference>